<comment type="caution">
    <text evidence="4">The sequence shown here is derived from an EMBL/GenBank/DDBJ whole genome shotgun (WGS) entry which is preliminary data.</text>
</comment>
<dbReference type="EMBL" id="JADFUA010000004">
    <property type="protein sequence ID" value="MBE9609372.1"/>
    <property type="molecule type" value="Genomic_DNA"/>
</dbReference>
<evidence type="ECO:0000256" key="2">
    <source>
        <dbReference type="SAM" id="SignalP"/>
    </source>
</evidence>
<protein>
    <submittedName>
        <fullName evidence="4">DUF4124 domain-containing protein</fullName>
    </submittedName>
</protein>
<keyword evidence="2" id="KW-0732">Signal</keyword>
<dbReference type="AlphaFoldDB" id="A0A8J7FKH0"/>
<feature type="region of interest" description="Disordered" evidence="1">
    <location>
        <begin position="60"/>
        <end position="97"/>
    </location>
</feature>
<accession>A0A8J7FKH0</accession>
<evidence type="ECO:0000313" key="5">
    <source>
        <dbReference type="Proteomes" id="UP000604481"/>
    </source>
</evidence>
<evidence type="ECO:0000256" key="1">
    <source>
        <dbReference type="SAM" id="MobiDB-lite"/>
    </source>
</evidence>
<gene>
    <name evidence="4" type="ORF">INR99_08415</name>
</gene>
<dbReference type="Pfam" id="PF13511">
    <property type="entry name" value="DUF4124"/>
    <property type="match status" value="1"/>
</dbReference>
<feature type="chain" id="PRO_5035270532" evidence="2">
    <location>
        <begin position="21"/>
        <end position="145"/>
    </location>
</feature>
<keyword evidence="5" id="KW-1185">Reference proteome</keyword>
<proteinExistence type="predicted"/>
<feature type="domain" description="DUF4124" evidence="3">
    <location>
        <begin position="11"/>
        <end position="64"/>
    </location>
</feature>
<dbReference type="InterPro" id="IPR025392">
    <property type="entry name" value="DUF4124"/>
</dbReference>
<sequence length="145" mass="15170">MMKRAALLIGLAGLAMAAQAQIYTWKDANGVTQYSDQPPPKGTTGKVVNTKDAAVTAVTPPAAKQGASGAVAASAPAAAAPAPAAAKKDPNGPGCADARKRLDFLKGSKLYKNVANEKGQMEFIDEAKKQEEIRKQNEFLEKNCQ</sequence>
<organism evidence="4 5">
    <name type="scientific">Chitinilyticum piscinae</name>
    <dbReference type="NCBI Taxonomy" id="2866724"/>
    <lineage>
        <taxon>Bacteria</taxon>
        <taxon>Pseudomonadati</taxon>
        <taxon>Pseudomonadota</taxon>
        <taxon>Betaproteobacteria</taxon>
        <taxon>Neisseriales</taxon>
        <taxon>Chitinibacteraceae</taxon>
        <taxon>Chitinilyticum</taxon>
    </lineage>
</organism>
<feature type="compositionally biased region" description="Low complexity" evidence="1">
    <location>
        <begin position="60"/>
        <end position="85"/>
    </location>
</feature>
<evidence type="ECO:0000313" key="4">
    <source>
        <dbReference type="EMBL" id="MBE9609372.1"/>
    </source>
</evidence>
<reference evidence="4 5" key="1">
    <citation type="submission" date="2020-10" db="EMBL/GenBank/DDBJ databases">
        <title>The genome sequence of Chitinilyticum litopenaei 4Y14.</title>
        <authorList>
            <person name="Liu Y."/>
        </authorList>
    </citation>
    <scope>NUCLEOTIDE SEQUENCE [LARGE SCALE GENOMIC DNA]</scope>
    <source>
        <strain evidence="4 5">4Y14</strain>
    </source>
</reference>
<evidence type="ECO:0000259" key="3">
    <source>
        <dbReference type="Pfam" id="PF13511"/>
    </source>
</evidence>
<name>A0A8J7FKH0_9NEIS</name>
<feature type="signal peptide" evidence="2">
    <location>
        <begin position="1"/>
        <end position="20"/>
    </location>
</feature>
<dbReference type="Proteomes" id="UP000604481">
    <property type="component" value="Unassembled WGS sequence"/>
</dbReference>